<dbReference type="VEuPathDB" id="VectorBase:ACUA011306"/>
<dbReference type="InterPro" id="IPR036770">
    <property type="entry name" value="Ankyrin_rpt-contain_sf"/>
</dbReference>
<dbReference type="EMBL" id="AXCM01000549">
    <property type="status" value="NOT_ANNOTATED_CDS"/>
    <property type="molecule type" value="Genomic_DNA"/>
</dbReference>
<dbReference type="Gene3D" id="1.25.40.20">
    <property type="entry name" value="Ankyrin repeat-containing domain"/>
    <property type="match status" value="1"/>
</dbReference>
<reference evidence="2" key="2">
    <citation type="submission" date="2020-05" db="UniProtKB">
        <authorList>
            <consortium name="EnsemblMetazoa"/>
        </authorList>
    </citation>
    <scope>IDENTIFICATION</scope>
    <source>
        <strain evidence="2">A-37</strain>
    </source>
</reference>
<proteinExistence type="predicted"/>
<feature type="repeat" description="ANK" evidence="1">
    <location>
        <begin position="1277"/>
        <end position="1310"/>
    </location>
</feature>
<keyword evidence="1" id="KW-0040">ANK repeat</keyword>
<dbReference type="SMART" id="SM00248">
    <property type="entry name" value="ANK"/>
    <property type="match status" value="3"/>
</dbReference>
<dbReference type="PROSITE" id="PS50088">
    <property type="entry name" value="ANK_REPEAT"/>
    <property type="match status" value="1"/>
</dbReference>
<sequence length="1376" mass="159023">MGVVEKDDQAKACYEILKQNSLPSLQEFISQQPDDEKVFQSLASAMTNLSVRNIRLSMEVSLFVRWKLSAYAYRQLSGDWPMGELDDWKAHIAVISGCWRDIIAQTYHDNDSVDDRLLHRLRMIHNHLYFIQFKKFLADLPVWEIVFCVAIFINTYVEPNNYRFYRLMISKRMLMEWLGAFVPALERVQGELEQMEPVIRTIASDEDECRFHPLIDDLISQLQASTINNKEFIVGNFRQKRESAQGSKVELAKEVLKKLKRQENYDAMKDRLKALESSCGRIARIKEELERIVHPKNVYDQMMAGLKQKTPTDTIVNKIIADAEFSFTDLLQPEVMASIRQCYRQMKQFYSLVKIHECIAIITKLEPTNNKEHFVACVKRILTVMGEAINNTKNTPNMPDTRVHAAVQQRKLRVEREWMLLKLLPKHMRIVGVTLELLLIAIGAIIRHSFYGMLARSPTLESLRALLIQVDEEDIFRQAADDWWEDVNTYYRSASELLDQESRNPVGQTSQFQEAAHAFNHQKSIVEQLKRMALQEETFNYESVWKTCFACNDLSTVKHLLLRKLNSYNPSDVLDEMSNAWDANIPALSHIAWENRQLLQLNPTMAATCILTLQNELIKADHYVYAELTKELITKLGGTIAGDELQQLTTKLVPYYKNLFRLDLKRDVLEKFCQSRNLPFDRANLREQDQRELQQMFDDRRARLRSLFEQCGIHTTEDLSARLLQVPSDVIVAMEYVQVELCEMLLAVQYFGDNFPALKHSIPMIQGKSFRNYLAHDALSYDTLTCSGKEKCVINAFIFAHTPVSLFDKRTVTVPSMSFPSLEDTKQWIEQQLDLRDAVVAGDESRMNAGGEMMGQYYDSLDTRLCRTRRHSITDFVNWSDQFHPNVAALLSRYFADFEATFHDRNRRMNNALDRRDFEKAYELYKDLNYPNEINVRKSLLAWPGLPADFIEQMVSQYEWQPVLRTLMDYGNEQGAQLHGMVDLIRCIKRIDLERWYNDPSAEHPFAVAIEHEQESKEMYEVLESLGFDCFDNPTLLQTTIMEGSDHFLWDVIWTRMDENLSRSFEMYPHPFRLLMKVLHRWQWIAFVEKPYDGDTALSSAVKADNTLKVLDELINRARTMRTLEGDGLVLGGVAICSTIGPTMIVPNGYLELGQIYRLFTRYEYQTELQWQAVPLIEIGKLSIKFLVLDATMFNLDEVSHLQMRDTAALADNLLDLQTISNALFGQCPTVHATVAMGARTLHFWRIQDWCCAYDTLQYHAERPIDLSNMVNTKLAHGRTVLYQAIKYGCEIDSIQLLLEIGANPLLADEYGATAIVAAIERTQDPNFAVYLLNACAAYDYRNEVGEMIGEPGDRGLLDYAEAFGHQKAVRLLNSW</sequence>
<evidence type="ECO:0000256" key="1">
    <source>
        <dbReference type="PROSITE-ProRule" id="PRU00023"/>
    </source>
</evidence>
<dbReference type="EnsemblMetazoa" id="ACUA011306-RA">
    <property type="protein sequence ID" value="ACUA011306-PA"/>
    <property type="gene ID" value="ACUA011306"/>
</dbReference>
<keyword evidence="3" id="KW-1185">Reference proteome</keyword>
<dbReference type="STRING" id="139723.A0A182M7C7"/>
<reference evidence="3" key="1">
    <citation type="submission" date="2013-09" db="EMBL/GenBank/DDBJ databases">
        <title>The Genome Sequence of Anopheles culicifacies species A.</title>
        <authorList>
            <consortium name="The Broad Institute Genomics Platform"/>
            <person name="Neafsey D.E."/>
            <person name="Besansky N."/>
            <person name="Howell P."/>
            <person name="Walton C."/>
            <person name="Young S.K."/>
            <person name="Zeng Q."/>
            <person name="Gargeya S."/>
            <person name="Fitzgerald M."/>
            <person name="Haas B."/>
            <person name="Abouelleil A."/>
            <person name="Allen A.W."/>
            <person name="Alvarado L."/>
            <person name="Arachchi H.M."/>
            <person name="Berlin A.M."/>
            <person name="Chapman S.B."/>
            <person name="Gainer-Dewar J."/>
            <person name="Goldberg J."/>
            <person name="Griggs A."/>
            <person name="Gujja S."/>
            <person name="Hansen M."/>
            <person name="Howarth C."/>
            <person name="Imamovic A."/>
            <person name="Ireland A."/>
            <person name="Larimer J."/>
            <person name="McCowan C."/>
            <person name="Murphy C."/>
            <person name="Pearson M."/>
            <person name="Poon T.W."/>
            <person name="Priest M."/>
            <person name="Roberts A."/>
            <person name="Saif S."/>
            <person name="Shea T."/>
            <person name="Sisk P."/>
            <person name="Sykes S."/>
            <person name="Wortman J."/>
            <person name="Nusbaum C."/>
            <person name="Birren B."/>
        </authorList>
    </citation>
    <scope>NUCLEOTIDE SEQUENCE [LARGE SCALE GENOMIC DNA]</scope>
    <source>
        <strain evidence="3">A-37</strain>
    </source>
</reference>
<dbReference type="InterPro" id="IPR002110">
    <property type="entry name" value="Ankyrin_rpt"/>
</dbReference>
<dbReference type="SUPFAM" id="SSF48403">
    <property type="entry name" value="Ankyrin repeat"/>
    <property type="match status" value="1"/>
</dbReference>
<evidence type="ECO:0000313" key="2">
    <source>
        <dbReference type="EnsemblMetazoa" id="ACUA011306-PA"/>
    </source>
</evidence>
<protein>
    <submittedName>
        <fullName evidence="2">Uncharacterized protein</fullName>
    </submittedName>
</protein>
<evidence type="ECO:0000313" key="3">
    <source>
        <dbReference type="Proteomes" id="UP000075883"/>
    </source>
</evidence>
<name>A0A182M7C7_9DIPT</name>
<dbReference type="Proteomes" id="UP000075883">
    <property type="component" value="Unassembled WGS sequence"/>
</dbReference>
<organism evidence="2 3">
    <name type="scientific">Anopheles culicifacies</name>
    <dbReference type="NCBI Taxonomy" id="139723"/>
    <lineage>
        <taxon>Eukaryota</taxon>
        <taxon>Metazoa</taxon>
        <taxon>Ecdysozoa</taxon>
        <taxon>Arthropoda</taxon>
        <taxon>Hexapoda</taxon>
        <taxon>Insecta</taxon>
        <taxon>Pterygota</taxon>
        <taxon>Neoptera</taxon>
        <taxon>Endopterygota</taxon>
        <taxon>Diptera</taxon>
        <taxon>Nematocera</taxon>
        <taxon>Culicoidea</taxon>
        <taxon>Culicidae</taxon>
        <taxon>Anophelinae</taxon>
        <taxon>Anopheles</taxon>
        <taxon>culicifacies species complex</taxon>
    </lineage>
</organism>
<accession>A0A182M7C7</accession>